<dbReference type="Proteomes" id="UP001631969">
    <property type="component" value="Unassembled WGS sequence"/>
</dbReference>
<name>A0ACC7NU52_9BACL</name>
<evidence type="ECO:0000313" key="1">
    <source>
        <dbReference type="EMBL" id="MFM9328178.1"/>
    </source>
</evidence>
<keyword evidence="2" id="KW-1185">Reference proteome</keyword>
<protein>
    <submittedName>
        <fullName evidence="1">ABC transporter substrate-binding protein</fullName>
    </submittedName>
</protein>
<proteinExistence type="predicted"/>
<dbReference type="EMBL" id="JBJURJ010000004">
    <property type="protein sequence ID" value="MFM9328178.1"/>
    <property type="molecule type" value="Genomic_DNA"/>
</dbReference>
<reference evidence="1" key="1">
    <citation type="submission" date="2024-12" db="EMBL/GenBank/DDBJ databases">
        <authorList>
            <person name="Wu N."/>
        </authorList>
    </citation>
    <scope>NUCLEOTIDE SEQUENCE</scope>
    <source>
        <strain evidence="1">P15</strain>
    </source>
</reference>
<comment type="caution">
    <text evidence="1">The sequence shown here is derived from an EMBL/GenBank/DDBJ whole genome shotgun (WGS) entry which is preliminary data.</text>
</comment>
<sequence>MMKKAAFTAMSVVLAAGLTACGGGSDNGSGSTGASAAPSAGAGATKAPSGEKVKLTYWTGDRHDTDYIKEVIQKFNTTNKDNIEVEMVVRSEDFDQALDLAFTSAQAPDIFRTKENTIQMHYKKGYMAPLDGYLTPELKSKFPAMDELNSFDGKMYSLPNYGTTMRLVYNVDLFEKAGIKNPPTTLKEMVEDAKKITAVGKASGAYGIAFNLKSPNSALGRSARLIAELSGYGGFGYDFKTGRFDFNGWKDIINSFKQMKDDGSMLPGVESLDIDPLRAQFAEGKIGMYMSFSSEPGVYKNQFPAKIRWAAAPAPTVTGEVKGASGFLGGQWLAISKDSKHKDEAWKFLSYMYQNEVLQTYHEKGFGISMVPEVAAKAKAPDIGGIEGFLPNKSDGVWPISPTVNVQGIKYYDAFFKYMLEGGDLNKMVDDLNKRYNDALDKAVAAGEVKAKAIPDFDPAKLGGKYAK</sequence>
<evidence type="ECO:0000313" key="2">
    <source>
        <dbReference type="Proteomes" id="UP001631969"/>
    </source>
</evidence>
<accession>A0ACC7NU52</accession>
<organism evidence="1 2">
    <name type="scientific">Paenibacillus mesotrionivorans</name>
    <dbReference type="NCBI Taxonomy" id="3160968"/>
    <lineage>
        <taxon>Bacteria</taxon>
        <taxon>Bacillati</taxon>
        <taxon>Bacillota</taxon>
        <taxon>Bacilli</taxon>
        <taxon>Bacillales</taxon>
        <taxon>Paenibacillaceae</taxon>
        <taxon>Paenibacillus</taxon>
    </lineage>
</organism>
<gene>
    <name evidence="1" type="ORF">ACI1P1_07765</name>
</gene>